<keyword evidence="2" id="KW-0805">Transcription regulation</keyword>
<dbReference type="Gene3D" id="4.10.280.10">
    <property type="entry name" value="Helix-loop-helix DNA-binding domain"/>
    <property type="match status" value="1"/>
</dbReference>
<reference evidence="8" key="1">
    <citation type="submission" date="2023-05" db="EMBL/GenBank/DDBJ databases">
        <title>Nepenthes gracilis genome sequencing.</title>
        <authorList>
            <person name="Fukushima K."/>
        </authorList>
    </citation>
    <scope>NUCLEOTIDE SEQUENCE</scope>
    <source>
        <strain evidence="8">SING2019-196</strain>
    </source>
</reference>
<keyword evidence="4" id="KW-0804">Transcription</keyword>
<evidence type="ECO:0000256" key="2">
    <source>
        <dbReference type="ARBA" id="ARBA00023015"/>
    </source>
</evidence>
<evidence type="ECO:0000256" key="3">
    <source>
        <dbReference type="ARBA" id="ARBA00023159"/>
    </source>
</evidence>
<keyword evidence="6" id="KW-0175">Coiled coil</keyword>
<dbReference type="InterPro" id="IPR054502">
    <property type="entry name" value="bHLH-TF_ACT-like_plant"/>
</dbReference>
<feature type="domain" description="BHLH" evidence="7">
    <location>
        <begin position="440"/>
        <end position="487"/>
    </location>
</feature>
<dbReference type="Pfam" id="PF14215">
    <property type="entry name" value="bHLH-MYC_N"/>
    <property type="match status" value="1"/>
</dbReference>
<feature type="coiled-coil region" evidence="6">
    <location>
        <begin position="471"/>
        <end position="498"/>
    </location>
</feature>
<dbReference type="Proteomes" id="UP001279734">
    <property type="component" value="Unassembled WGS sequence"/>
</dbReference>
<evidence type="ECO:0000256" key="1">
    <source>
        <dbReference type="ARBA" id="ARBA00004123"/>
    </source>
</evidence>
<evidence type="ECO:0000256" key="4">
    <source>
        <dbReference type="ARBA" id="ARBA00023163"/>
    </source>
</evidence>
<accession>A0AAD3Y0C6</accession>
<dbReference type="EMBL" id="BSYO01000024">
    <property type="protein sequence ID" value="GMH22471.1"/>
    <property type="molecule type" value="Genomic_DNA"/>
</dbReference>
<dbReference type="InterPro" id="IPR025610">
    <property type="entry name" value="MYC/MYB_N"/>
</dbReference>
<dbReference type="GO" id="GO:0080090">
    <property type="term" value="P:regulation of primary metabolic process"/>
    <property type="evidence" value="ECO:0007669"/>
    <property type="project" value="UniProtKB-ARBA"/>
</dbReference>
<evidence type="ECO:0000256" key="5">
    <source>
        <dbReference type="ARBA" id="ARBA00023242"/>
    </source>
</evidence>
<evidence type="ECO:0000259" key="7">
    <source>
        <dbReference type="SMART" id="SM00353"/>
    </source>
</evidence>
<protein>
    <recommendedName>
        <fullName evidence="7">BHLH domain-containing protein</fullName>
    </recommendedName>
</protein>
<dbReference type="SMART" id="SM00353">
    <property type="entry name" value="HLH"/>
    <property type="match status" value="1"/>
</dbReference>
<dbReference type="PANTHER" id="PTHR46266">
    <property type="entry name" value="TRANSCRIPTION FACTOR TT8"/>
    <property type="match status" value="1"/>
</dbReference>
<comment type="caution">
    <text evidence="8">The sequence shown here is derived from an EMBL/GenBank/DDBJ whole genome shotgun (WGS) entry which is preliminary data.</text>
</comment>
<dbReference type="InterPro" id="IPR011598">
    <property type="entry name" value="bHLH_dom"/>
</dbReference>
<comment type="subcellular location">
    <subcellularLocation>
        <location evidence="1">Nucleus</location>
    </subcellularLocation>
</comment>
<organism evidence="8 9">
    <name type="scientific">Nepenthes gracilis</name>
    <name type="common">Slender pitcher plant</name>
    <dbReference type="NCBI Taxonomy" id="150966"/>
    <lineage>
        <taxon>Eukaryota</taxon>
        <taxon>Viridiplantae</taxon>
        <taxon>Streptophyta</taxon>
        <taxon>Embryophyta</taxon>
        <taxon>Tracheophyta</taxon>
        <taxon>Spermatophyta</taxon>
        <taxon>Magnoliopsida</taxon>
        <taxon>eudicotyledons</taxon>
        <taxon>Gunneridae</taxon>
        <taxon>Pentapetalae</taxon>
        <taxon>Caryophyllales</taxon>
        <taxon>Nepenthaceae</taxon>
        <taxon>Nepenthes</taxon>
    </lineage>
</organism>
<dbReference type="AlphaFoldDB" id="A0AAD3Y0C6"/>
<dbReference type="Pfam" id="PF22754">
    <property type="entry name" value="bHLH-TF_ACT-like_plant"/>
    <property type="match status" value="1"/>
</dbReference>
<keyword evidence="5" id="KW-0539">Nucleus</keyword>
<evidence type="ECO:0000313" key="8">
    <source>
        <dbReference type="EMBL" id="GMH22471.1"/>
    </source>
</evidence>
<dbReference type="Pfam" id="PF00010">
    <property type="entry name" value="HLH"/>
    <property type="match status" value="1"/>
</dbReference>
<keyword evidence="9" id="KW-1185">Reference proteome</keyword>
<name>A0AAD3Y0C6_NEPGR</name>
<dbReference type="SUPFAM" id="SSF47459">
    <property type="entry name" value="HLH, helix-loop-helix DNA-binding domain"/>
    <property type="match status" value="1"/>
</dbReference>
<dbReference type="GO" id="GO:0005634">
    <property type="term" value="C:nucleus"/>
    <property type="evidence" value="ECO:0007669"/>
    <property type="project" value="UniProtKB-SubCell"/>
</dbReference>
<sequence>MGIANKEKVPENLRKQLAVAVRSIQWSYAIFWSLSTTQQGLLEWSDGYYNGDIRTRKTVHSGEFNVDKLGLQRSQQLRELYESLLEGEFELVTKRPSPALNPEDLTDLEWYYLVCMSFVFKFGQGLPGRALASGQSIWLCNAQEADSKVFSRSLLAKSAAVQTVICFPHMGAVVELGINDLVLEDPNLLQHIKTSLLDIGKPVCSETSSSDPRNKDYDKDQIIAKVTEVDHETVDTAIDFATLYPLTKEITEEFKVCSPDNCSNECCGNNHQAEDSMLEEENDVINDSLIHCFQDSINSTGCISQAFAIQETAVENVNSQHFKELQDCNLMKFSSLDLGANANHDLHYKRTLSIILKCSPQLIKDQLYLGIFGHKSSFVCWKKETGADEFSSQSPQRILKKMLFMVPRMHAKNPHRIMNEDGKPDYHSGPELDALCMSHGVSEKQKEDEKYLVLKSMIPSVCKKIDKTSILNDAIEYLKELEARVEEIESCMNMAKSEARMRRKYSDVMEQTSDNYEHKKNDNVKKPWINKRKACEIDETDTELSKITQTDHLQLDMKVCIKEYEVLIEMRCPWREYLLPDIIDAINNLNLDTHTVQSSTLDGNLILTLKSKFRGAAFASAGMIKQALRRTVGIC</sequence>
<proteinExistence type="predicted"/>
<gene>
    <name evidence="8" type="ORF">Nepgr_024314</name>
</gene>
<dbReference type="PANTHER" id="PTHR46266:SF1">
    <property type="entry name" value="TRANSCRIPTION FACTOR MYC1"/>
    <property type="match status" value="1"/>
</dbReference>
<dbReference type="InterPro" id="IPR036638">
    <property type="entry name" value="HLH_DNA-bd_sf"/>
</dbReference>
<keyword evidence="3" id="KW-0010">Activator</keyword>
<evidence type="ECO:0000256" key="6">
    <source>
        <dbReference type="SAM" id="Coils"/>
    </source>
</evidence>
<evidence type="ECO:0000313" key="9">
    <source>
        <dbReference type="Proteomes" id="UP001279734"/>
    </source>
</evidence>
<dbReference type="GO" id="GO:0046983">
    <property type="term" value="F:protein dimerization activity"/>
    <property type="evidence" value="ECO:0007669"/>
    <property type="project" value="InterPro"/>
</dbReference>